<dbReference type="InterPro" id="IPR023753">
    <property type="entry name" value="FAD/NAD-binding_dom"/>
</dbReference>
<evidence type="ECO:0000313" key="5">
    <source>
        <dbReference type="EMBL" id="CAD5217362.1"/>
    </source>
</evidence>
<dbReference type="OrthoDB" id="202203at2759"/>
<dbReference type="GO" id="GO:0016491">
    <property type="term" value="F:oxidoreductase activity"/>
    <property type="evidence" value="ECO:0007669"/>
    <property type="project" value="InterPro"/>
</dbReference>
<dbReference type="Pfam" id="PF07992">
    <property type="entry name" value="Pyr_redox_2"/>
    <property type="match status" value="2"/>
</dbReference>
<dbReference type="PANTHER" id="PTHR43429:SF2">
    <property type="entry name" value="PYRIDINE NUCLEOTIDE-DISULFIDE OXIDOREDUCTASE DOMAIN-CONTAINING PROTEIN 1"/>
    <property type="match status" value="1"/>
</dbReference>
<evidence type="ECO:0000313" key="6">
    <source>
        <dbReference type="Proteomes" id="UP000659654"/>
    </source>
</evidence>
<evidence type="ECO:0000256" key="2">
    <source>
        <dbReference type="ARBA" id="ARBA00022630"/>
    </source>
</evidence>
<comment type="cofactor">
    <cofactor evidence="1">
        <name>FAD</name>
        <dbReference type="ChEBI" id="CHEBI:57692"/>
    </cofactor>
</comment>
<evidence type="ECO:0000259" key="4">
    <source>
        <dbReference type="Pfam" id="PF07992"/>
    </source>
</evidence>
<keyword evidence="2" id="KW-0285">Flavoprotein</keyword>
<dbReference type="EMBL" id="CAJFCV020000002">
    <property type="protein sequence ID" value="CAG9100874.1"/>
    <property type="molecule type" value="Genomic_DNA"/>
</dbReference>
<name>A0A7I8WY02_BURXY</name>
<dbReference type="InterPro" id="IPR036188">
    <property type="entry name" value="FAD/NAD-bd_sf"/>
</dbReference>
<dbReference type="Gene3D" id="3.50.50.60">
    <property type="entry name" value="FAD/NAD(P)-binding domain"/>
    <property type="match status" value="3"/>
</dbReference>
<dbReference type="EMBL" id="CAJFDI010000002">
    <property type="protein sequence ID" value="CAD5217362.1"/>
    <property type="molecule type" value="Genomic_DNA"/>
</dbReference>
<organism evidence="5 6">
    <name type="scientific">Bursaphelenchus xylophilus</name>
    <name type="common">Pinewood nematode worm</name>
    <name type="synonym">Aphelenchoides xylophilus</name>
    <dbReference type="NCBI Taxonomy" id="6326"/>
    <lineage>
        <taxon>Eukaryota</taxon>
        <taxon>Metazoa</taxon>
        <taxon>Ecdysozoa</taxon>
        <taxon>Nematoda</taxon>
        <taxon>Chromadorea</taxon>
        <taxon>Rhabditida</taxon>
        <taxon>Tylenchina</taxon>
        <taxon>Tylenchomorpha</taxon>
        <taxon>Aphelenchoidea</taxon>
        <taxon>Aphelenchoididae</taxon>
        <taxon>Bursaphelenchus</taxon>
    </lineage>
</organism>
<accession>A0A7I8WY02</accession>
<sequence length="463" mass="52007">MKSISSRIVIVGGGIAGVSCLDGLQDSPDLPQNAKLIFICGKSGYIKRVKDYEKTGIVMEKFDVTTEPVASFSKDYEDVQVIEDNVISWNHNRKILHLSSNQQVEYDILVIATGAKPKSLNSMKSERILTIRDTDTVRNLTEKLKSAERVAIIGDGGIGMELAYELKSYQLTWILKEVSMGSMFFDVQVALEMEKHFQTGRKDGDSKNEAKYQKFTAEDHAQLKDNVLGCSLGPFWLGKLGQEPSTSRSLEVLRGVRVMQYNVRDEEVELELSNGEKIAVDLVVEAMGVWPNSDLWKQNCSELKISEDGGIIVNECMMTTIPNVYACGDVCTVQWKSTSHLWRQMRLWTQARQFGHFTARNILDPQAELDPCFEMFAHTTTFAGQKVVLLGDFDSKNGDVELDYVNETIVRIVIRENKVVGACLIGESDCAEMFEQLILTELDVSNCPRPLSNQYGDIVDYFD</sequence>
<evidence type="ECO:0000256" key="3">
    <source>
        <dbReference type="ARBA" id="ARBA00022827"/>
    </source>
</evidence>
<feature type="domain" description="FAD/NAD(P)-binding" evidence="4">
    <location>
        <begin position="248"/>
        <end position="353"/>
    </location>
</feature>
<reference evidence="5" key="1">
    <citation type="submission" date="2020-09" db="EMBL/GenBank/DDBJ databases">
        <authorList>
            <person name="Kikuchi T."/>
        </authorList>
    </citation>
    <scope>NUCLEOTIDE SEQUENCE</scope>
    <source>
        <strain evidence="5">Ka4C1</strain>
    </source>
</reference>
<dbReference type="PROSITE" id="PS51257">
    <property type="entry name" value="PROKAR_LIPOPROTEIN"/>
    <property type="match status" value="1"/>
</dbReference>
<feature type="domain" description="FAD/NAD(P)-binding" evidence="4">
    <location>
        <begin position="7"/>
        <end position="198"/>
    </location>
</feature>
<keyword evidence="6" id="KW-1185">Reference proteome</keyword>
<dbReference type="SMR" id="A0A7I8WY02"/>
<dbReference type="PANTHER" id="PTHR43429">
    <property type="entry name" value="PYRIDINE NUCLEOTIDE-DISULFIDE OXIDOREDUCTASE DOMAIN-CONTAINING"/>
    <property type="match status" value="1"/>
</dbReference>
<dbReference type="SUPFAM" id="SSF51905">
    <property type="entry name" value="FAD/NAD(P)-binding domain"/>
    <property type="match status" value="1"/>
</dbReference>
<dbReference type="Proteomes" id="UP000659654">
    <property type="component" value="Unassembled WGS sequence"/>
</dbReference>
<dbReference type="InterPro" id="IPR050260">
    <property type="entry name" value="FAD-bd_OxRdtase"/>
</dbReference>
<dbReference type="AlphaFoldDB" id="A0A7I8WY02"/>
<comment type="caution">
    <text evidence="5">The sequence shown here is derived from an EMBL/GenBank/DDBJ whole genome shotgun (WGS) entry which is preliminary data.</text>
</comment>
<dbReference type="PRINTS" id="PR00368">
    <property type="entry name" value="FADPNR"/>
</dbReference>
<proteinExistence type="predicted"/>
<protein>
    <submittedName>
        <fullName evidence="5">(pine wood nematode) hypothetical protein</fullName>
    </submittedName>
</protein>
<evidence type="ECO:0000256" key="1">
    <source>
        <dbReference type="ARBA" id="ARBA00001974"/>
    </source>
</evidence>
<gene>
    <name evidence="5" type="ORF">BXYJ_LOCUS4997</name>
</gene>
<dbReference type="Proteomes" id="UP000582659">
    <property type="component" value="Unassembled WGS sequence"/>
</dbReference>
<keyword evidence="3" id="KW-0274">FAD</keyword>